<dbReference type="GO" id="GO:0005886">
    <property type="term" value="C:plasma membrane"/>
    <property type="evidence" value="ECO:0007669"/>
    <property type="project" value="UniProtKB-SubCell"/>
</dbReference>
<evidence type="ECO:0000259" key="12">
    <source>
        <dbReference type="Pfam" id="PF00482"/>
    </source>
</evidence>
<evidence type="ECO:0000256" key="3">
    <source>
        <dbReference type="ARBA" id="ARBA00022448"/>
    </source>
</evidence>
<dbReference type="PROSITE" id="PS00874">
    <property type="entry name" value="T2SP_F"/>
    <property type="match status" value="1"/>
</dbReference>
<keyword evidence="3 9" id="KW-0813">Transport</keyword>
<evidence type="ECO:0000256" key="11">
    <source>
        <dbReference type="SAM" id="Phobius"/>
    </source>
</evidence>
<sequence length="403" mass="44866">MAKFNYTGRDKNGKKSGSVTAPTKSDAVKKLRSSGIRVIEMTMVPETMLTKDITIGNPVKLKHFVIYIRQFSTLLRAGVSVVDSTRILAEQTESKYLKKALIEVEQDLREGNPMSMATAKHKKIFSPMYINMIKAGEAGGNLDETLERLADFFEKQNVTRSKIKSAMAYPMVVGIMAIVVVIFLLTSVVPTFADMYSDFGGELPAVTQFVLGSSAFMQKAWYFIVLIIILLTVGITYVQKNKKTKYYYDYTIMRIPLFGPMVQKAALAKLTRTLSSLFASSVPILQAMSIVEEVVENEVIARVVRDARDALERGQSITEPMKGHWAFPPLITQMISIGEQTGALDAMLSKVADFYDQEVDNSTDQLKSLIEPLMIVFLAGIVGVIVIAIMVPMFDIFNQVDKM</sequence>
<dbReference type="FunFam" id="1.20.81.30:FF:000001">
    <property type="entry name" value="Type II secretion system protein F"/>
    <property type="match status" value="2"/>
</dbReference>
<dbReference type="GO" id="GO:0009306">
    <property type="term" value="P:protein secretion"/>
    <property type="evidence" value="ECO:0007669"/>
    <property type="project" value="InterPro"/>
</dbReference>
<evidence type="ECO:0000256" key="1">
    <source>
        <dbReference type="ARBA" id="ARBA00004429"/>
    </source>
</evidence>
<reference evidence="13 14" key="1">
    <citation type="submission" date="2021-01" db="EMBL/GenBank/DDBJ databases">
        <title>FDA dAtabase for Regulatory Grade micrObial Sequences (FDA-ARGOS): Supporting development and validation of Infectious Disease Dx tests.</title>
        <authorList>
            <person name="Nelson B."/>
            <person name="Plummer A."/>
            <person name="Tallon L."/>
            <person name="Sadzewicz L."/>
            <person name="Zhao X."/>
            <person name="Boylan J."/>
            <person name="Ott S."/>
            <person name="Bowen H."/>
            <person name="Vavikolanu K."/>
            <person name="Mehta A."/>
            <person name="Aluvathingal J."/>
            <person name="Nadendla S."/>
            <person name="Myers T."/>
            <person name="Yan Y."/>
            <person name="Sichtig H."/>
        </authorList>
    </citation>
    <scope>NUCLEOTIDE SEQUENCE [LARGE SCALE GENOMIC DNA]</scope>
    <source>
        <strain evidence="13 14">FDAARGOS_1161</strain>
    </source>
</reference>
<feature type="transmembrane region" description="Helical" evidence="11">
    <location>
        <begin position="220"/>
        <end position="238"/>
    </location>
</feature>
<feature type="domain" description="Type II secretion system protein GspF" evidence="12">
    <location>
        <begin position="67"/>
        <end position="190"/>
    </location>
</feature>
<evidence type="ECO:0000256" key="2">
    <source>
        <dbReference type="ARBA" id="ARBA00005745"/>
    </source>
</evidence>
<dbReference type="InterPro" id="IPR003004">
    <property type="entry name" value="GspF/PilC"/>
</dbReference>
<evidence type="ECO:0000256" key="4">
    <source>
        <dbReference type="ARBA" id="ARBA00022475"/>
    </source>
</evidence>
<feature type="transmembrane region" description="Helical" evidence="11">
    <location>
        <begin position="373"/>
        <end position="394"/>
    </location>
</feature>
<dbReference type="EMBL" id="CP068053">
    <property type="protein sequence ID" value="QQS99678.1"/>
    <property type="molecule type" value="Genomic_DNA"/>
</dbReference>
<evidence type="ECO:0000256" key="7">
    <source>
        <dbReference type="ARBA" id="ARBA00022989"/>
    </source>
</evidence>
<feature type="region of interest" description="Disordered" evidence="10">
    <location>
        <begin position="1"/>
        <end position="26"/>
    </location>
</feature>
<dbReference type="InterPro" id="IPR042094">
    <property type="entry name" value="T2SS_GspF_sf"/>
</dbReference>
<keyword evidence="4" id="KW-1003">Cell membrane</keyword>
<dbReference type="AlphaFoldDB" id="A0A974RZQ0"/>
<comment type="subcellular location">
    <subcellularLocation>
        <location evidence="1">Cell inner membrane</location>
        <topology evidence="1">Multi-pass membrane protein</topology>
    </subcellularLocation>
    <subcellularLocation>
        <location evidence="9">Cell membrane</location>
        <topology evidence="9">Multi-pass membrane protein</topology>
    </subcellularLocation>
</comment>
<dbReference type="Pfam" id="PF00482">
    <property type="entry name" value="T2SSF"/>
    <property type="match status" value="2"/>
</dbReference>
<organism evidence="13 14">
    <name type="scientific">Peribacillus psychrosaccharolyticus</name>
    <name type="common">Bacillus psychrosaccharolyticus</name>
    <dbReference type="NCBI Taxonomy" id="1407"/>
    <lineage>
        <taxon>Bacteria</taxon>
        <taxon>Bacillati</taxon>
        <taxon>Bacillota</taxon>
        <taxon>Bacilli</taxon>
        <taxon>Bacillales</taxon>
        <taxon>Bacillaceae</taxon>
        <taxon>Peribacillus</taxon>
    </lineage>
</organism>
<keyword evidence="14" id="KW-1185">Reference proteome</keyword>
<evidence type="ECO:0000256" key="5">
    <source>
        <dbReference type="ARBA" id="ARBA00022519"/>
    </source>
</evidence>
<keyword evidence="6 9" id="KW-0812">Transmembrane</keyword>
<name>A0A974RZQ0_PERPY</name>
<dbReference type="PANTHER" id="PTHR30012">
    <property type="entry name" value="GENERAL SECRETION PATHWAY PROTEIN"/>
    <property type="match status" value="1"/>
</dbReference>
<dbReference type="InterPro" id="IPR001992">
    <property type="entry name" value="T2SS_GspF/T4SS_PilC_CS"/>
</dbReference>
<evidence type="ECO:0000256" key="6">
    <source>
        <dbReference type="ARBA" id="ARBA00022692"/>
    </source>
</evidence>
<dbReference type="KEGG" id="ppsr:I6J18_19125"/>
<dbReference type="Gene3D" id="1.20.81.30">
    <property type="entry name" value="Type II secretion system (T2SS), domain F"/>
    <property type="match status" value="2"/>
</dbReference>
<feature type="domain" description="Type II secretion system protein GspF" evidence="12">
    <location>
        <begin position="271"/>
        <end position="392"/>
    </location>
</feature>
<evidence type="ECO:0000256" key="10">
    <source>
        <dbReference type="SAM" id="MobiDB-lite"/>
    </source>
</evidence>
<dbReference type="PRINTS" id="PR00812">
    <property type="entry name" value="BCTERIALGSPF"/>
</dbReference>
<dbReference type="InterPro" id="IPR018076">
    <property type="entry name" value="T2SS_GspF_dom"/>
</dbReference>
<comment type="similarity">
    <text evidence="2 9">Belongs to the GSP F family.</text>
</comment>
<evidence type="ECO:0000313" key="13">
    <source>
        <dbReference type="EMBL" id="QQS99678.1"/>
    </source>
</evidence>
<accession>A0A974RZQ0</accession>
<gene>
    <name evidence="13" type="ORF">I6J18_19125</name>
</gene>
<evidence type="ECO:0000256" key="8">
    <source>
        <dbReference type="ARBA" id="ARBA00023136"/>
    </source>
</evidence>
<feature type="transmembrane region" description="Helical" evidence="11">
    <location>
        <begin position="168"/>
        <end position="193"/>
    </location>
</feature>
<protein>
    <submittedName>
        <fullName evidence="13">Type II secretion system F family protein</fullName>
    </submittedName>
</protein>
<evidence type="ECO:0000313" key="14">
    <source>
        <dbReference type="Proteomes" id="UP000595254"/>
    </source>
</evidence>
<dbReference type="PANTHER" id="PTHR30012:SF0">
    <property type="entry name" value="TYPE II SECRETION SYSTEM PROTEIN F-RELATED"/>
    <property type="match status" value="1"/>
</dbReference>
<dbReference type="RefSeq" id="WP_201647636.1">
    <property type="nucleotide sequence ID" value="NZ_CP068053.1"/>
</dbReference>
<evidence type="ECO:0000256" key="9">
    <source>
        <dbReference type="RuleBase" id="RU003923"/>
    </source>
</evidence>
<dbReference type="Proteomes" id="UP000595254">
    <property type="component" value="Chromosome"/>
</dbReference>
<keyword evidence="8 11" id="KW-0472">Membrane</keyword>
<proteinExistence type="inferred from homology"/>
<keyword evidence="5" id="KW-0997">Cell inner membrane</keyword>
<keyword evidence="7 11" id="KW-1133">Transmembrane helix</keyword>